<dbReference type="Proteomes" id="UP000178510">
    <property type="component" value="Unassembled WGS sequence"/>
</dbReference>
<dbReference type="Pfam" id="PF04545">
    <property type="entry name" value="Sigma70_r4"/>
    <property type="match status" value="1"/>
</dbReference>
<dbReference type="SUPFAM" id="SSF88659">
    <property type="entry name" value="Sigma3 and sigma4 domains of RNA polymerase sigma factors"/>
    <property type="match status" value="1"/>
</dbReference>
<accession>A0A1G2KWN5</accession>
<name>A0A1G2KWN5_9BACT</name>
<proteinExistence type="predicted"/>
<dbReference type="InterPro" id="IPR007630">
    <property type="entry name" value="RNA_pol_sigma70_r4"/>
</dbReference>
<evidence type="ECO:0000313" key="2">
    <source>
        <dbReference type="EMBL" id="OHA03855.1"/>
    </source>
</evidence>
<dbReference type="Gene3D" id="1.10.10.10">
    <property type="entry name" value="Winged helix-like DNA-binding domain superfamily/Winged helix DNA-binding domain"/>
    <property type="match status" value="1"/>
</dbReference>
<sequence length="611" mass="69765">MGESGELEQRLVACRLEPEAAKIMESWLGLSGERLHEFVPSVLRVLPGSWLSHKQIMIWQDWCIGSLHMIKRAYELSPVEFLLLCERDSFYAALDRHFPARNYKEIEHLTLRFQVKKTLKKEPGNQSVASYYALTQKQIWVASILLGMDKELPEEPGKTPWMILRALGAEKERKIFARARYASGMQVYKKIADAWQLPETVWRGMIAEDPWWGKLARYFPERGEKALTRIRERLMPPRTNGPYRPYPSSEARRREARALQAMHRTSAWDTLTPEEQRVLGAVFGLGSGTQQSYKDAGKELGVPHTTVRRRVISAQRRLNDLNDHSSREFTIPDFFVRHSAQRRTLGRSPYEELSTSQRFRREVSGLPELTDEYVALHLPFIRENEGHACALFYACLREIFPRAYRWAKRWDVQRLGFSADELIQEACAGIWRAMPTWPSNGDAAAVCKLARDAIFSGIDQALGDAGISIKRGRTSVIPNASLDDPIGLEGKTVRRDLVVNSLAPSPEAVFVACESESRNEPVRMFLGQKLSSVLTSLELAIICQRFGFEAEWERDEILGHWQITEEEFGLAEEGALERISHDNEIVAALRQITQDGDEGSFDGRSYKTGRR</sequence>
<reference evidence="2 3" key="1">
    <citation type="journal article" date="2016" name="Nat. Commun.">
        <title>Thousands of microbial genomes shed light on interconnected biogeochemical processes in an aquifer system.</title>
        <authorList>
            <person name="Anantharaman K."/>
            <person name="Brown C.T."/>
            <person name="Hug L.A."/>
            <person name="Sharon I."/>
            <person name="Castelle C.J."/>
            <person name="Probst A.J."/>
            <person name="Thomas B.C."/>
            <person name="Singh A."/>
            <person name="Wilkins M.J."/>
            <person name="Karaoz U."/>
            <person name="Brodie E.L."/>
            <person name="Williams K.H."/>
            <person name="Hubbard S.S."/>
            <person name="Banfield J.F."/>
        </authorList>
    </citation>
    <scope>NUCLEOTIDE SEQUENCE [LARGE SCALE GENOMIC DNA]</scope>
</reference>
<dbReference type="GO" id="GO:0003700">
    <property type="term" value="F:DNA-binding transcription factor activity"/>
    <property type="evidence" value="ECO:0007669"/>
    <property type="project" value="InterPro"/>
</dbReference>
<protein>
    <recommendedName>
        <fullName evidence="1">RNA polymerase sigma-70 region 4 domain-containing protein</fullName>
    </recommendedName>
</protein>
<dbReference type="InterPro" id="IPR013324">
    <property type="entry name" value="RNA_pol_sigma_r3/r4-like"/>
</dbReference>
<dbReference type="GO" id="GO:0006352">
    <property type="term" value="P:DNA-templated transcription initiation"/>
    <property type="evidence" value="ECO:0007669"/>
    <property type="project" value="InterPro"/>
</dbReference>
<evidence type="ECO:0000259" key="1">
    <source>
        <dbReference type="Pfam" id="PF04545"/>
    </source>
</evidence>
<feature type="domain" description="RNA polymerase sigma-70 region 4" evidence="1">
    <location>
        <begin position="269"/>
        <end position="318"/>
    </location>
</feature>
<evidence type="ECO:0000313" key="3">
    <source>
        <dbReference type="Proteomes" id="UP000178510"/>
    </source>
</evidence>
<organism evidence="2 3">
    <name type="scientific">Candidatus Sungbacteria bacterium RIFCSPHIGHO2_02_FULL_52_23</name>
    <dbReference type="NCBI Taxonomy" id="1802274"/>
    <lineage>
        <taxon>Bacteria</taxon>
        <taxon>Candidatus Sungiibacteriota</taxon>
    </lineage>
</organism>
<dbReference type="AlphaFoldDB" id="A0A1G2KWN5"/>
<dbReference type="InterPro" id="IPR036388">
    <property type="entry name" value="WH-like_DNA-bd_sf"/>
</dbReference>
<comment type="caution">
    <text evidence="2">The sequence shown here is derived from an EMBL/GenBank/DDBJ whole genome shotgun (WGS) entry which is preliminary data.</text>
</comment>
<dbReference type="EMBL" id="MHQM01000018">
    <property type="protein sequence ID" value="OHA03855.1"/>
    <property type="molecule type" value="Genomic_DNA"/>
</dbReference>
<gene>
    <name evidence="2" type="ORF">A3J58_02360</name>
</gene>